<keyword evidence="2" id="KW-1185">Reference proteome</keyword>
<evidence type="ECO:0000313" key="1">
    <source>
        <dbReference type="EMBL" id="EMC94560.1"/>
    </source>
</evidence>
<name>M2N708_BAUPA</name>
<protein>
    <submittedName>
        <fullName evidence="1">Uncharacterized protein</fullName>
    </submittedName>
</protein>
<accession>M2N708</accession>
<dbReference type="KEGG" id="bcom:BAUCODRAFT_551763"/>
<gene>
    <name evidence="1" type="ORF">BAUCODRAFT_551763</name>
</gene>
<reference evidence="1 2" key="1">
    <citation type="journal article" date="2012" name="PLoS Pathog.">
        <title>Diverse lifestyles and strategies of plant pathogenesis encoded in the genomes of eighteen Dothideomycetes fungi.</title>
        <authorList>
            <person name="Ohm R.A."/>
            <person name="Feau N."/>
            <person name="Henrissat B."/>
            <person name="Schoch C.L."/>
            <person name="Horwitz B.A."/>
            <person name="Barry K.W."/>
            <person name="Condon B.J."/>
            <person name="Copeland A.C."/>
            <person name="Dhillon B."/>
            <person name="Glaser F."/>
            <person name="Hesse C.N."/>
            <person name="Kosti I."/>
            <person name="LaButti K."/>
            <person name="Lindquist E.A."/>
            <person name="Lucas S."/>
            <person name="Salamov A.A."/>
            <person name="Bradshaw R.E."/>
            <person name="Ciuffetti L."/>
            <person name="Hamelin R.C."/>
            <person name="Kema G.H.J."/>
            <person name="Lawrence C."/>
            <person name="Scott J.A."/>
            <person name="Spatafora J.W."/>
            <person name="Turgeon B.G."/>
            <person name="de Wit P.J.G.M."/>
            <person name="Zhong S."/>
            <person name="Goodwin S.B."/>
            <person name="Grigoriev I.V."/>
        </authorList>
    </citation>
    <scope>NUCLEOTIDE SEQUENCE [LARGE SCALE GENOMIC DNA]</scope>
    <source>
        <strain evidence="1 2">UAMH 10762</strain>
    </source>
</reference>
<organism evidence="1 2">
    <name type="scientific">Baudoinia panamericana (strain UAMH 10762)</name>
    <name type="common">Angels' share fungus</name>
    <name type="synonym">Baudoinia compniacensis (strain UAMH 10762)</name>
    <dbReference type="NCBI Taxonomy" id="717646"/>
    <lineage>
        <taxon>Eukaryota</taxon>
        <taxon>Fungi</taxon>
        <taxon>Dikarya</taxon>
        <taxon>Ascomycota</taxon>
        <taxon>Pezizomycotina</taxon>
        <taxon>Dothideomycetes</taxon>
        <taxon>Dothideomycetidae</taxon>
        <taxon>Mycosphaerellales</taxon>
        <taxon>Teratosphaeriaceae</taxon>
        <taxon>Baudoinia</taxon>
    </lineage>
</organism>
<dbReference type="GeneID" id="19115420"/>
<proteinExistence type="predicted"/>
<dbReference type="Proteomes" id="UP000011761">
    <property type="component" value="Unassembled WGS sequence"/>
</dbReference>
<dbReference type="RefSeq" id="XP_007678371.1">
    <property type="nucleotide sequence ID" value="XM_007680181.1"/>
</dbReference>
<sequence length="74" mass="8364">MLSWLRCGLGVSPLVWWGLGRITFGAAGTSFDALRGLHGRRMHLPELSTGLLRSTMYIWWTTAMESLRFGVYSM</sequence>
<evidence type="ECO:0000313" key="2">
    <source>
        <dbReference type="Proteomes" id="UP000011761"/>
    </source>
</evidence>
<dbReference type="HOGENOM" id="CLU_2687432_0_0_1"/>
<dbReference type="AlphaFoldDB" id="M2N708"/>
<dbReference type="EMBL" id="KB445558">
    <property type="protein sequence ID" value="EMC94560.1"/>
    <property type="molecule type" value="Genomic_DNA"/>
</dbReference>